<dbReference type="InterPro" id="IPR002758">
    <property type="entry name" value="Cation_antiport_E"/>
</dbReference>
<dbReference type="GO" id="GO:0008324">
    <property type="term" value="F:monoatomic cation transmembrane transporter activity"/>
    <property type="evidence" value="ECO:0007669"/>
    <property type="project" value="InterPro"/>
</dbReference>
<dbReference type="RefSeq" id="WP_164003197.1">
    <property type="nucleotide sequence ID" value="NZ_JAAIKD010000001.1"/>
</dbReference>
<dbReference type="PANTHER" id="PTHR34584">
    <property type="entry name" value="NA(+)/H(+) ANTIPORTER SUBUNIT E1"/>
    <property type="match status" value="1"/>
</dbReference>
<evidence type="ECO:0000313" key="8">
    <source>
        <dbReference type="EMBL" id="NEV92601.1"/>
    </source>
</evidence>
<dbReference type="PIRSF" id="PIRSF019239">
    <property type="entry name" value="MrpE"/>
    <property type="match status" value="1"/>
</dbReference>
<evidence type="ECO:0000256" key="3">
    <source>
        <dbReference type="ARBA" id="ARBA00022475"/>
    </source>
</evidence>
<evidence type="ECO:0000256" key="2">
    <source>
        <dbReference type="ARBA" id="ARBA00006228"/>
    </source>
</evidence>
<evidence type="ECO:0000256" key="6">
    <source>
        <dbReference type="ARBA" id="ARBA00023136"/>
    </source>
</evidence>
<comment type="caution">
    <text evidence="8">The sequence shown here is derived from an EMBL/GenBank/DDBJ whole genome shotgun (WGS) entry which is preliminary data.</text>
</comment>
<keyword evidence="9" id="KW-1185">Reference proteome</keyword>
<protein>
    <submittedName>
        <fullName evidence="8">Na+/H+ antiporter subunit E</fullName>
    </submittedName>
</protein>
<keyword evidence="5 7" id="KW-1133">Transmembrane helix</keyword>
<keyword evidence="3" id="KW-1003">Cell membrane</keyword>
<proteinExistence type="inferred from homology"/>
<evidence type="ECO:0000256" key="1">
    <source>
        <dbReference type="ARBA" id="ARBA00004651"/>
    </source>
</evidence>
<comment type="similarity">
    <text evidence="2">Belongs to the CPA3 antiporters (TC 2.A.63) subunit E family.</text>
</comment>
<dbReference type="GO" id="GO:0005886">
    <property type="term" value="C:plasma membrane"/>
    <property type="evidence" value="ECO:0007669"/>
    <property type="project" value="UniProtKB-SubCell"/>
</dbReference>
<evidence type="ECO:0000313" key="9">
    <source>
        <dbReference type="Proteomes" id="UP000478505"/>
    </source>
</evidence>
<dbReference type="EMBL" id="JAAIKD010000001">
    <property type="protein sequence ID" value="NEV92601.1"/>
    <property type="molecule type" value="Genomic_DNA"/>
</dbReference>
<feature type="transmembrane region" description="Helical" evidence="7">
    <location>
        <begin position="26"/>
        <end position="44"/>
    </location>
</feature>
<dbReference type="PANTHER" id="PTHR34584:SF1">
    <property type="entry name" value="NA(+)_H(+) ANTIPORTER SUBUNIT E1"/>
    <property type="match status" value="1"/>
</dbReference>
<dbReference type="Pfam" id="PF01899">
    <property type="entry name" value="MNHE"/>
    <property type="match status" value="1"/>
</dbReference>
<keyword evidence="6 7" id="KW-0472">Membrane</keyword>
<dbReference type="AlphaFoldDB" id="A0A6B3R3V2"/>
<name>A0A6B3R3V2_9FLAO</name>
<comment type="subcellular location">
    <subcellularLocation>
        <location evidence="1">Cell membrane</location>
        <topology evidence="1">Multi-pass membrane protein</topology>
    </subcellularLocation>
</comment>
<accession>A0A6B3R3V2</accession>
<evidence type="ECO:0000256" key="5">
    <source>
        <dbReference type="ARBA" id="ARBA00022989"/>
    </source>
</evidence>
<feature type="transmembrane region" description="Helical" evidence="7">
    <location>
        <begin position="5"/>
        <end position="20"/>
    </location>
</feature>
<keyword evidence="4 7" id="KW-0812">Transmembrane</keyword>
<evidence type="ECO:0000256" key="4">
    <source>
        <dbReference type="ARBA" id="ARBA00022692"/>
    </source>
</evidence>
<organism evidence="8 9">
    <name type="scientific">Psychroflexus aurantiacus</name>
    <dbReference type="NCBI Taxonomy" id="2709310"/>
    <lineage>
        <taxon>Bacteria</taxon>
        <taxon>Pseudomonadati</taxon>
        <taxon>Bacteroidota</taxon>
        <taxon>Flavobacteriia</taxon>
        <taxon>Flavobacteriales</taxon>
        <taxon>Flavobacteriaceae</taxon>
        <taxon>Psychroflexus</taxon>
    </lineage>
</organism>
<reference evidence="8 9" key="1">
    <citation type="submission" date="2020-02" db="EMBL/GenBank/DDBJ databases">
        <title>Flavobacteriaceae Psychroflexus bacterium YR1-1, complete genome.</title>
        <authorList>
            <person name="Li Y."/>
            <person name="Wu S."/>
        </authorList>
    </citation>
    <scope>NUCLEOTIDE SEQUENCE [LARGE SCALE GENOMIC DNA]</scope>
    <source>
        <strain evidence="8 9">YR1-1</strain>
    </source>
</reference>
<sequence length="160" mass="18627">MKTKFLSNILLMLIWVFLTGEYNFNNFFFGFLLSFIILWILSGFEEKNTKKYFKIVPKIISFFLFFIWELTKANIQVAYEVITPNLNMKPGIVGLPLDAKTDLEITLLANLITLTPGTLALDVSTDRSVLYVHAMYVVDKKEFIEDIKQGFEKRLLEILR</sequence>
<evidence type="ECO:0000256" key="7">
    <source>
        <dbReference type="SAM" id="Phobius"/>
    </source>
</evidence>
<gene>
    <name evidence="8" type="ORF">G3567_00375</name>
</gene>
<dbReference type="Proteomes" id="UP000478505">
    <property type="component" value="Unassembled WGS sequence"/>
</dbReference>